<evidence type="ECO:0000313" key="1">
    <source>
        <dbReference type="EMBL" id="CAG8763382.1"/>
    </source>
</evidence>
<dbReference type="Proteomes" id="UP000789901">
    <property type="component" value="Unassembled WGS sequence"/>
</dbReference>
<proteinExistence type="predicted"/>
<evidence type="ECO:0000313" key="2">
    <source>
        <dbReference type="Proteomes" id="UP000789901"/>
    </source>
</evidence>
<dbReference type="EMBL" id="CAJVQB010013629">
    <property type="protein sequence ID" value="CAG8763382.1"/>
    <property type="molecule type" value="Genomic_DNA"/>
</dbReference>
<comment type="caution">
    <text evidence="1">The sequence shown here is derived from an EMBL/GenBank/DDBJ whole genome shotgun (WGS) entry which is preliminary data.</text>
</comment>
<reference evidence="1 2" key="1">
    <citation type="submission" date="2021-06" db="EMBL/GenBank/DDBJ databases">
        <authorList>
            <person name="Kallberg Y."/>
            <person name="Tangrot J."/>
            <person name="Rosling A."/>
        </authorList>
    </citation>
    <scope>NUCLEOTIDE SEQUENCE [LARGE SCALE GENOMIC DNA]</scope>
    <source>
        <strain evidence="1 2">120-4 pot B 10/14</strain>
    </source>
</reference>
<organism evidence="1 2">
    <name type="scientific">Gigaspora margarita</name>
    <dbReference type="NCBI Taxonomy" id="4874"/>
    <lineage>
        <taxon>Eukaryota</taxon>
        <taxon>Fungi</taxon>
        <taxon>Fungi incertae sedis</taxon>
        <taxon>Mucoromycota</taxon>
        <taxon>Glomeromycotina</taxon>
        <taxon>Glomeromycetes</taxon>
        <taxon>Diversisporales</taxon>
        <taxon>Gigasporaceae</taxon>
        <taxon>Gigaspora</taxon>
    </lineage>
</organism>
<accession>A0ABN7VED2</accession>
<gene>
    <name evidence="1" type="ORF">GMARGA_LOCUS17739</name>
</gene>
<protein>
    <submittedName>
        <fullName evidence="1">24610_t:CDS:1</fullName>
    </submittedName>
</protein>
<feature type="non-terminal residue" evidence="1">
    <location>
        <position position="85"/>
    </location>
</feature>
<name>A0ABN7VED2_GIGMA</name>
<sequence length="85" mass="10247">MVSRIQHKENDNRKINSFSLYVIKYKEDLKKRKTFHNLREKVIILNANKAYRDELESRQKNVDIANNITSRISCKFLSEEFNWAN</sequence>
<keyword evidence="2" id="KW-1185">Reference proteome</keyword>